<gene>
    <name evidence="1" type="ORF">FE394_18135</name>
</gene>
<accession>A0ABU4SR68</accession>
<reference evidence="2" key="1">
    <citation type="journal article" date="2024" name="Toxins">
        <title>Genome Sequence Analysis of Native Xenorhabdus Strains Isolated from Entomopathogenic Nematodes in Argentina.</title>
        <authorList>
            <person name="Palma L."/>
            <person name="Frizzo L."/>
            <person name="Kaiser S."/>
            <person name="Berry C."/>
            <person name="Caballero P."/>
            <person name="Bode H.B."/>
            <person name="Del Valle E.E."/>
        </authorList>
    </citation>
    <scope>NUCLEOTIDE SEQUENCE [LARGE SCALE GENOMIC DNA]</scope>
    <source>
        <strain evidence="2">Reich</strain>
    </source>
</reference>
<proteinExistence type="predicted"/>
<comment type="caution">
    <text evidence="1">The sequence shown here is derived from an EMBL/GenBank/DDBJ whole genome shotgun (WGS) entry which is preliminary data.</text>
</comment>
<dbReference type="EMBL" id="VCDP01000125">
    <property type="protein sequence ID" value="MDX8001056.1"/>
    <property type="molecule type" value="Genomic_DNA"/>
</dbReference>
<keyword evidence="2" id="KW-1185">Reference proteome</keyword>
<evidence type="ECO:0008006" key="3">
    <source>
        <dbReference type="Google" id="ProtNLM"/>
    </source>
</evidence>
<dbReference type="Proteomes" id="UP001271640">
    <property type="component" value="Unassembled WGS sequence"/>
</dbReference>
<evidence type="ECO:0000313" key="1">
    <source>
        <dbReference type="EMBL" id="MDX8001056.1"/>
    </source>
</evidence>
<evidence type="ECO:0000313" key="2">
    <source>
        <dbReference type="Proteomes" id="UP001271640"/>
    </source>
</evidence>
<organism evidence="1 2">
    <name type="scientific">Xenorhabdus littoralis</name>
    <dbReference type="NCBI Taxonomy" id="2582835"/>
    <lineage>
        <taxon>Bacteria</taxon>
        <taxon>Pseudomonadati</taxon>
        <taxon>Pseudomonadota</taxon>
        <taxon>Gammaproteobacteria</taxon>
        <taxon>Enterobacterales</taxon>
        <taxon>Morganellaceae</taxon>
        <taxon>Xenorhabdus</taxon>
    </lineage>
</organism>
<sequence>MNRCSRMVSLLRWKACKPPVALNGGKKDVFTDGTFQPLELDCTEKGVCSGFIEKGKVHKGFWEAFHLF</sequence>
<name>A0ABU4SR68_9GAMM</name>
<dbReference type="RefSeq" id="WP_319927751.1">
    <property type="nucleotide sequence ID" value="NZ_VCDP01000125.1"/>
</dbReference>
<protein>
    <recommendedName>
        <fullName evidence="3">Transposase</fullName>
    </recommendedName>
</protein>